<feature type="transmembrane region" description="Helical" evidence="14">
    <location>
        <begin position="650"/>
        <end position="670"/>
    </location>
</feature>
<feature type="transmembrane region" description="Helical" evidence="14">
    <location>
        <begin position="43"/>
        <end position="67"/>
    </location>
</feature>
<dbReference type="Pfam" id="PF00474">
    <property type="entry name" value="SSF"/>
    <property type="match status" value="1"/>
</dbReference>
<evidence type="ECO:0000313" key="16">
    <source>
        <dbReference type="Proteomes" id="UP000317369"/>
    </source>
</evidence>
<evidence type="ECO:0000256" key="12">
    <source>
        <dbReference type="ARBA" id="ARBA00033708"/>
    </source>
</evidence>
<feature type="transmembrane region" description="Helical" evidence="14">
    <location>
        <begin position="243"/>
        <end position="260"/>
    </location>
</feature>
<evidence type="ECO:0000256" key="8">
    <source>
        <dbReference type="ARBA" id="ARBA00023053"/>
    </source>
</evidence>
<dbReference type="PANTHER" id="PTHR48086">
    <property type="entry name" value="SODIUM/PROLINE SYMPORTER-RELATED"/>
    <property type="match status" value="1"/>
</dbReference>
<dbReference type="PANTHER" id="PTHR48086:SF3">
    <property type="entry name" value="SODIUM_PROLINE SYMPORTER"/>
    <property type="match status" value="1"/>
</dbReference>
<evidence type="ECO:0000256" key="4">
    <source>
        <dbReference type="ARBA" id="ARBA00022475"/>
    </source>
</evidence>
<comment type="subcellular location">
    <subcellularLocation>
        <location evidence="1">Cell membrane</location>
        <topology evidence="1">Multi-pass membrane protein</topology>
    </subcellularLocation>
</comment>
<dbReference type="InterPro" id="IPR038377">
    <property type="entry name" value="Na/Glc_symporter_sf"/>
</dbReference>
<keyword evidence="11" id="KW-0739">Sodium transport</keyword>
<evidence type="ECO:0000256" key="2">
    <source>
        <dbReference type="ARBA" id="ARBA00006434"/>
    </source>
</evidence>
<comment type="catalytic activity">
    <reaction evidence="12">
        <text>L-proline(in) + Na(+)(in) = L-proline(out) + Na(+)(out)</text>
        <dbReference type="Rhea" id="RHEA:28967"/>
        <dbReference type="ChEBI" id="CHEBI:29101"/>
        <dbReference type="ChEBI" id="CHEBI:60039"/>
    </reaction>
</comment>
<comment type="similarity">
    <text evidence="2 13">Belongs to the sodium:solute symporter (SSF) (TC 2.A.21) family.</text>
</comment>
<evidence type="ECO:0000256" key="3">
    <source>
        <dbReference type="ARBA" id="ARBA00022448"/>
    </source>
</evidence>
<feature type="transmembrane region" description="Helical" evidence="14">
    <location>
        <begin position="428"/>
        <end position="454"/>
    </location>
</feature>
<proteinExistence type="inferred from homology"/>
<feature type="transmembrane region" description="Helical" evidence="14">
    <location>
        <begin position="403"/>
        <end position="422"/>
    </location>
</feature>
<evidence type="ECO:0000256" key="10">
    <source>
        <dbReference type="ARBA" id="ARBA00023136"/>
    </source>
</evidence>
<dbReference type="EMBL" id="CP036425">
    <property type="protein sequence ID" value="QDU32199.1"/>
    <property type="molecule type" value="Genomic_DNA"/>
</dbReference>
<name>A0A517YPQ0_9BACT</name>
<feature type="transmembrane region" description="Helical" evidence="14">
    <location>
        <begin position="193"/>
        <end position="215"/>
    </location>
</feature>
<accession>A0A517YPQ0</accession>
<dbReference type="Proteomes" id="UP000317369">
    <property type="component" value="Chromosome"/>
</dbReference>
<keyword evidence="4" id="KW-1003">Cell membrane</keyword>
<organism evidence="15 16">
    <name type="scientific">Poriferisphaera corsica</name>
    <dbReference type="NCBI Taxonomy" id="2528020"/>
    <lineage>
        <taxon>Bacteria</taxon>
        <taxon>Pseudomonadati</taxon>
        <taxon>Planctomycetota</taxon>
        <taxon>Phycisphaerae</taxon>
        <taxon>Phycisphaerales</taxon>
        <taxon>Phycisphaeraceae</taxon>
        <taxon>Poriferisphaera</taxon>
    </lineage>
</organism>
<dbReference type="PROSITE" id="PS50283">
    <property type="entry name" value="NA_SOLUT_SYMP_3"/>
    <property type="match status" value="1"/>
</dbReference>
<feature type="transmembrane region" description="Helical" evidence="14">
    <location>
        <begin position="73"/>
        <end position="95"/>
    </location>
</feature>
<dbReference type="InterPro" id="IPR001734">
    <property type="entry name" value="Na/solute_symporter"/>
</dbReference>
<dbReference type="GO" id="GO:0006814">
    <property type="term" value="P:sodium ion transport"/>
    <property type="evidence" value="ECO:0007669"/>
    <property type="project" value="UniProtKB-KW"/>
</dbReference>
<evidence type="ECO:0000256" key="11">
    <source>
        <dbReference type="ARBA" id="ARBA00023201"/>
    </source>
</evidence>
<dbReference type="Gene3D" id="1.20.1730.10">
    <property type="entry name" value="Sodium/glucose cotransporter"/>
    <property type="match status" value="1"/>
</dbReference>
<keyword evidence="10 14" id="KW-0472">Membrane</keyword>
<evidence type="ECO:0000256" key="7">
    <source>
        <dbReference type="ARBA" id="ARBA00022989"/>
    </source>
</evidence>
<feature type="transmembrane region" description="Helical" evidence="14">
    <location>
        <begin position="116"/>
        <end position="136"/>
    </location>
</feature>
<feature type="transmembrane region" description="Helical" evidence="14">
    <location>
        <begin position="609"/>
        <end position="630"/>
    </location>
</feature>
<keyword evidence="7 14" id="KW-1133">Transmembrane helix</keyword>
<feature type="transmembrane region" description="Helical" evidence="14">
    <location>
        <begin position="532"/>
        <end position="551"/>
    </location>
</feature>
<dbReference type="GO" id="GO:0005886">
    <property type="term" value="C:plasma membrane"/>
    <property type="evidence" value="ECO:0007669"/>
    <property type="project" value="UniProtKB-SubCell"/>
</dbReference>
<feature type="transmembrane region" description="Helical" evidence="14">
    <location>
        <begin position="461"/>
        <end position="484"/>
    </location>
</feature>
<evidence type="ECO:0000256" key="1">
    <source>
        <dbReference type="ARBA" id="ARBA00004651"/>
    </source>
</evidence>
<evidence type="ECO:0000256" key="13">
    <source>
        <dbReference type="RuleBase" id="RU362091"/>
    </source>
</evidence>
<keyword evidence="5 14" id="KW-0812">Transmembrane</keyword>
<keyword evidence="16" id="KW-1185">Reference proteome</keyword>
<evidence type="ECO:0000313" key="15">
    <source>
        <dbReference type="EMBL" id="QDU32199.1"/>
    </source>
</evidence>
<gene>
    <name evidence="15" type="ORF">KS4_02280</name>
</gene>
<evidence type="ECO:0000256" key="6">
    <source>
        <dbReference type="ARBA" id="ARBA00022847"/>
    </source>
</evidence>
<feature type="transmembrane region" description="Helical" evidence="14">
    <location>
        <begin position="350"/>
        <end position="369"/>
    </location>
</feature>
<dbReference type="AlphaFoldDB" id="A0A517YPQ0"/>
<keyword evidence="6" id="KW-0769">Symport</keyword>
<feature type="transmembrane region" description="Helical" evidence="14">
    <location>
        <begin position="289"/>
        <end position="307"/>
    </location>
</feature>
<dbReference type="InterPro" id="IPR050277">
    <property type="entry name" value="Sodium:Solute_Symporter"/>
</dbReference>
<evidence type="ECO:0000256" key="5">
    <source>
        <dbReference type="ARBA" id="ARBA00022692"/>
    </source>
</evidence>
<keyword evidence="8" id="KW-0915">Sodium</keyword>
<evidence type="ECO:0000256" key="14">
    <source>
        <dbReference type="SAM" id="Phobius"/>
    </source>
</evidence>
<keyword evidence="3" id="KW-0813">Transport</keyword>
<keyword evidence="9" id="KW-0406">Ion transport</keyword>
<dbReference type="GO" id="GO:0015293">
    <property type="term" value="F:symporter activity"/>
    <property type="evidence" value="ECO:0007669"/>
    <property type="project" value="UniProtKB-KW"/>
</dbReference>
<sequence>MHWIDWAICIVPLLVVGFIGLRVNKYVKGVSDFLVGGRVAGRYVVAVASGEAGLGLITVVALCEMYYKSGFAIGFWGMLNKPIIILIALTGFAVYRYRETRAMTMAQYFEVRYSKRFRIFAGILAWISGVINYALFPAVGGRFLIYFCELPETISILGLQFPTFGLVMACFLSLAVTIVLIGGQIMTMVTDCVAGIFSYVLYAAITITILMYFSWDQMQDAMLARPPGESMFDPFDTGKLKEFNVFYVIVGLMGSIYNMLSWQGGQGYKAAAASPHEQKMGNVLSTWRTGFSVLMVILLAVAAFTYMNHPDFATGAEAVQQELHQKINLATEASTSQIREQMLVPVALRHILPVGIVGAFCAVMVFLLISTDTTYLHSWGTIFVQDVVLPLRKKPFTPKQQMWLLRLSIAGVAFFAFFWSLYFNQVTYILMFFALTGSVYLGGAGAVILGGLYWKRGTSAGAWAAMVSGSSLAVLGFILTQSWAGYIYPFLSTEMPGVLTSLTATLESFGSILPFVEWEVTPDKCPISGQEIYFTTMCSAVFLYITVSLLTSKKPFNLDRMLHRGKYMREEDRKARPEYERGGKKNWKTILFGFDDQFTRGDKILSVSVFVYSIVLFAVWIFAVLCNTLLVKYFAFGPVGWANYFWYTNIGLTLVIGTVTSIWFSIGGAWDLRRLFQRLATLKRNVNDDGRVLGHINAEDLAFKEVEGDEDVEELVAIDSDQSESTRL</sequence>
<feature type="transmembrane region" description="Helical" evidence="14">
    <location>
        <begin position="156"/>
        <end position="181"/>
    </location>
</feature>
<feature type="transmembrane region" description="Helical" evidence="14">
    <location>
        <begin position="6"/>
        <end position="23"/>
    </location>
</feature>
<dbReference type="RefSeq" id="WP_200761443.1">
    <property type="nucleotide sequence ID" value="NZ_CP036425.1"/>
</dbReference>
<protein>
    <submittedName>
        <fullName evidence="15">Sodium:solute symporter family protein</fullName>
    </submittedName>
</protein>
<dbReference type="KEGG" id="pcor:KS4_02280"/>
<evidence type="ECO:0000256" key="9">
    <source>
        <dbReference type="ARBA" id="ARBA00023065"/>
    </source>
</evidence>
<reference evidence="15 16" key="1">
    <citation type="submission" date="2019-02" db="EMBL/GenBank/DDBJ databases">
        <title>Deep-cultivation of Planctomycetes and their phenomic and genomic characterization uncovers novel biology.</title>
        <authorList>
            <person name="Wiegand S."/>
            <person name="Jogler M."/>
            <person name="Boedeker C."/>
            <person name="Pinto D."/>
            <person name="Vollmers J."/>
            <person name="Rivas-Marin E."/>
            <person name="Kohn T."/>
            <person name="Peeters S.H."/>
            <person name="Heuer A."/>
            <person name="Rast P."/>
            <person name="Oberbeckmann S."/>
            <person name="Bunk B."/>
            <person name="Jeske O."/>
            <person name="Meyerdierks A."/>
            <person name="Storesund J.E."/>
            <person name="Kallscheuer N."/>
            <person name="Luecker S."/>
            <person name="Lage O.M."/>
            <person name="Pohl T."/>
            <person name="Merkel B.J."/>
            <person name="Hornburger P."/>
            <person name="Mueller R.-W."/>
            <person name="Bruemmer F."/>
            <person name="Labrenz M."/>
            <person name="Spormann A.M."/>
            <person name="Op den Camp H."/>
            <person name="Overmann J."/>
            <person name="Amann R."/>
            <person name="Jetten M.S.M."/>
            <person name="Mascher T."/>
            <person name="Medema M.H."/>
            <person name="Devos D.P."/>
            <person name="Kaster A.-K."/>
            <person name="Ovreas L."/>
            <person name="Rohde M."/>
            <person name="Galperin M.Y."/>
            <person name="Jogler C."/>
        </authorList>
    </citation>
    <scope>NUCLEOTIDE SEQUENCE [LARGE SCALE GENOMIC DNA]</scope>
    <source>
        <strain evidence="15 16">KS4</strain>
    </source>
</reference>